<dbReference type="Gene3D" id="2.160.20.10">
    <property type="entry name" value="Single-stranded right-handed beta-helix, Pectin lyase-like"/>
    <property type="match status" value="1"/>
</dbReference>
<dbReference type="SMART" id="SM00722">
    <property type="entry name" value="CASH"/>
    <property type="match status" value="1"/>
</dbReference>
<dbReference type="InterPro" id="IPR039448">
    <property type="entry name" value="Beta_helix"/>
</dbReference>
<dbReference type="PANTHER" id="PTHR40088:SF2">
    <property type="entry name" value="SECRETED SUGAR HYDROLASE"/>
    <property type="match status" value="1"/>
</dbReference>
<dbReference type="InterPro" id="IPR012334">
    <property type="entry name" value="Pectin_lyas_fold"/>
</dbReference>
<gene>
    <name evidence="6" type="ORF">KM031_18090</name>
</gene>
<dbReference type="InterPro" id="IPR006633">
    <property type="entry name" value="Carb-bd_sugar_hydrolysis-dom"/>
</dbReference>
<proteinExistence type="predicted"/>
<dbReference type="Proteomes" id="UP000679352">
    <property type="component" value="Plasmid p1"/>
</dbReference>
<keyword evidence="4" id="KW-0677">Repeat</keyword>
<dbReference type="EMBL" id="CP076362">
    <property type="protein sequence ID" value="QWK92206.1"/>
    <property type="molecule type" value="Genomic_DNA"/>
</dbReference>
<comment type="subcellular location">
    <subcellularLocation>
        <location evidence="1">Secreted</location>
    </subcellularLocation>
</comment>
<organism evidence="6 7">
    <name type="scientific">Gemmobacter fulvus</name>
    <dbReference type="NCBI Taxonomy" id="2840474"/>
    <lineage>
        <taxon>Bacteria</taxon>
        <taxon>Pseudomonadati</taxon>
        <taxon>Pseudomonadota</taxon>
        <taxon>Alphaproteobacteria</taxon>
        <taxon>Rhodobacterales</taxon>
        <taxon>Paracoccaceae</taxon>
        <taxon>Gemmobacter</taxon>
    </lineage>
</organism>
<dbReference type="AlphaFoldDB" id="A0A975PB70"/>
<dbReference type="Pfam" id="PF13229">
    <property type="entry name" value="Beta_helix"/>
    <property type="match status" value="2"/>
</dbReference>
<feature type="domain" description="Carbohydrate-binding/sugar hydrolysis" evidence="5">
    <location>
        <begin position="61"/>
        <end position="217"/>
    </location>
</feature>
<protein>
    <submittedName>
        <fullName evidence="6">Right-handed parallel beta-helix repeat-containing protein</fullName>
    </submittedName>
</protein>
<name>A0A975PB70_9RHOB</name>
<dbReference type="RefSeq" id="WP_215505116.1">
    <property type="nucleotide sequence ID" value="NZ_CP076362.1"/>
</dbReference>
<evidence type="ECO:0000256" key="2">
    <source>
        <dbReference type="ARBA" id="ARBA00022525"/>
    </source>
</evidence>
<dbReference type="InterPro" id="IPR022441">
    <property type="entry name" value="Para_beta_helix_rpt-2"/>
</dbReference>
<dbReference type="InterPro" id="IPR006626">
    <property type="entry name" value="PbH1"/>
</dbReference>
<evidence type="ECO:0000256" key="1">
    <source>
        <dbReference type="ARBA" id="ARBA00004613"/>
    </source>
</evidence>
<geneLocation type="plasmid" evidence="6 7">
    <name>p1</name>
</geneLocation>
<dbReference type="PANTHER" id="PTHR40088">
    <property type="entry name" value="PECTATE LYASE (EUROFUNG)"/>
    <property type="match status" value="1"/>
</dbReference>
<evidence type="ECO:0000313" key="7">
    <source>
        <dbReference type="Proteomes" id="UP000679352"/>
    </source>
</evidence>
<dbReference type="GO" id="GO:0005576">
    <property type="term" value="C:extracellular region"/>
    <property type="evidence" value="ECO:0007669"/>
    <property type="project" value="UniProtKB-SubCell"/>
</dbReference>
<dbReference type="NCBIfam" id="TIGR03804">
    <property type="entry name" value="para_beta_helix"/>
    <property type="match status" value="1"/>
</dbReference>
<evidence type="ECO:0000256" key="3">
    <source>
        <dbReference type="ARBA" id="ARBA00022729"/>
    </source>
</evidence>
<keyword evidence="7" id="KW-1185">Reference proteome</keyword>
<evidence type="ECO:0000313" key="6">
    <source>
        <dbReference type="EMBL" id="QWK92206.1"/>
    </source>
</evidence>
<dbReference type="SUPFAM" id="SSF51126">
    <property type="entry name" value="Pectin lyase-like"/>
    <property type="match status" value="1"/>
</dbReference>
<keyword evidence="2" id="KW-0964">Secreted</keyword>
<accession>A0A975PB70</accession>
<dbReference type="GO" id="GO:0016837">
    <property type="term" value="F:carbon-oxygen lyase activity, acting on polysaccharides"/>
    <property type="evidence" value="ECO:0007669"/>
    <property type="project" value="TreeGrafter"/>
</dbReference>
<dbReference type="SMART" id="SM00710">
    <property type="entry name" value="PbH1"/>
    <property type="match status" value="6"/>
</dbReference>
<dbReference type="InterPro" id="IPR011050">
    <property type="entry name" value="Pectin_lyase_fold/virulence"/>
</dbReference>
<keyword evidence="6" id="KW-0614">Plasmid</keyword>
<evidence type="ECO:0000256" key="4">
    <source>
        <dbReference type="ARBA" id="ARBA00022737"/>
    </source>
</evidence>
<evidence type="ECO:0000259" key="5">
    <source>
        <dbReference type="SMART" id="SM00722"/>
    </source>
</evidence>
<keyword evidence="3" id="KW-0732">Signal</keyword>
<dbReference type="InterPro" id="IPR052052">
    <property type="entry name" value="Polysaccharide_Lyase_9"/>
</dbReference>
<dbReference type="KEGG" id="gfu:KM031_18090"/>
<reference evidence="6" key="1">
    <citation type="submission" date="2021-06" db="EMBL/GenBank/DDBJ databases">
        <authorList>
            <person name="Lee C.-S."/>
            <person name="Jin L."/>
        </authorList>
    </citation>
    <scope>NUCLEOTIDE SEQUENCE</scope>
    <source>
        <strain evidence="6">Con5</strain>
        <plasmid evidence="6">p1</plasmid>
    </source>
</reference>
<sequence length="329" mass="35515">MYCRSLIVLAAMAGLWPNLLVARSYYVSTSGNDQWPGTIEKPFASLSFQAGRLAPGADVIVMEGTYLGPVRIDLAGTAAKPISISAAKGATVIIDGSKTDAETDLVVISGKHVVFEGFEVRNAQGSGITLWGTEHVTVRNNTVHASHKTGIWVGHETRGVSQNNLVEFNVVYGNVLENKQRDMERLWASGIEISASDNSIVRRNKTYKNYGEGISVMSSIEGLVEENLFYDNYSVNIYLDNAQDIRVLKNTAGTSADAAFYRDGEPAYAASIGDKEAPIVLPSKGNIIADNRWVGGRGVFIEPDLIPGGVLLETGPPNRSQPGLIRLEN</sequence>